<comment type="caution">
    <text evidence="2">The sequence shown here is derived from an EMBL/GenBank/DDBJ whole genome shotgun (WGS) entry which is preliminary data.</text>
</comment>
<dbReference type="Proteomes" id="UP000276443">
    <property type="component" value="Unassembled WGS sequence"/>
</dbReference>
<reference evidence="2 3" key="1">
    <citation type="submission" date="2018-11" db="EMBL/GenBank/DDBJ databases">
        <title>Genomic Encyclopedia of Type Strains, Phase IV (KMG-IV): sequencing the most valuable type-strain genomes for metagenomic binning, comparative biology and taxonomic classification.</title>
        <authorList>
            <person name="Goeker M."/>
        </authorList>
    </citation>
    <scope>NUCLEOTIDE SEQUENCE [LARGE SCALE GENOMIC DNA]</scope>
    <source>
        <strain evidence="2 3">DSM 18090</strain>
    </source>
</reference>
<accession>A0A3N5B6M4</accession>
<keyword evidence="1" id="KW-0812">Transmembrane</keyword>
<protein>
    <submittedName>
        <fullName evidence="2">Uncharacterized protein</fullName>
    </submittedName>
</protein>
<dbReference type="EMBL" id="RKRF01000009">
    <property type="protein sequence ID" value="RPF53346.1"/>
    <property type="molecule type" value="Genomic_DNA"/>
</dbReference>
<keyword evidence="1" id="KW-1133">Transmembrane helix</keyword>
<name>A0A3N5B6M4_9BACI</name>
<keyword evidence="1" id="KW-0472">Membrane</keyword>
<evidence type="ECO:0000256" key="1">
    <source>
        <dbReference type="SAM" id="Phobius"/>
    </source>
</evidence>
<gene>
    <name evidence="2" type="ORF">EDC24_1844</name>
</gene>
<feature type="transmembrane region" description="Helical" evidence="1">
    <location>
        <begin position="9"/>
        <end position="31"/>
    </location>
</feature>
<evidence type="ECO:0000313" key="3">
    <source>
        <dbReference type="Proteomes" id="UP000276443"/>
    </source>
</evidence>
<organism evidence="2 3">
    <name type="scientific">Aquisalibacillus elongatus</name>
    <dbReference type="NCBI Taxonomy" id="485577"/>
    <lineage>
        <taxon>Bacteria</taxon>
        <taxon>Bacillati</taxon>
        <taxon>Bacillota</taxon>
        <taxon>Bacilli</taxon>
        <taxon>Bacillales</taxon>
        <taxon>Bacillaceae</taxon>
        <taxon>Aquisalibacillus</taxon>
    </lineage>
</organism>
<evidence type="ECO:0000313" key="2">
    <source>
        <dbReference type="EMBL" id="RPF53346.1"/>
    </source>
</evidence>
<sequence>MMNFNGKKMVFLIIAIIAVMAVVTYLIFISIDRNQYIEEMNMILLGGEMINGN</sequence>
<dbReference type="AlphaFoldDB" id="A0A3N5B6M4"/>
<proteinExistence type="predicted"/>
<keyword evidence="3" id="KW-1185">Reference proteome</keyword>